<comment type="similarity">
    <text evidence="2">Belongs to the ATPase alpha/beta chains family.</text>
</comment>
<dbReference type="GO" id="GO:0046933">
    <property type="term" value="F:proton-transporting ATP synthase activity, rotational mechanism"/>
    <property type="evidence" value="ECO:0007669"/>
    <property type="project" value="InterPro"/>
</dbReference>
<dbReference type="GO" id="GO:0045259">
    <property type="term" value="C:proton-transporting ATP synthase complex"/>
    <property type="evidence" value="ECO:0007669"/>
    <property type="project" value="UniProtKB-KW"/>
</dbReference>
<name>A0A2H0LR71_9BACT</name>
<evidence type="ECO:0000256" key="6">
    <source>
        <dbReference type="ARBA" id="ARBA00022840"/>
    </source>
</evidence>
<evidence type="ECO:0000256" key="7">
    <source>
        <dbReference type="ARBA" id="ARBA00022967"/>
    </source>
</evidence>
<feature type="region of interest" description="Disordered" evidence="12">
    <location>
        <begin position="1"/>
        <end position="25"/>
    </location>
</feature>
<dbReference type="PANTHER" id="PTHR15184">
    <property type="entry name" value="ATP SYNTHASE"/>
    <property type="match status" value="1"/>
</dbReference>
<dbReference type="InterPro" id="IPR036121">
    <property type="entry name" value="ATPase_F1/V1/A1_a/bsu_N_sf"/>
</dbReference>
<sequence>MAEEKDDIKEKQAIQSPIQADAANGSKQKAERISYGKIIAVRGPVVDVRFEHVEDIPPVYVVIEAESFVKERIVLQVAEHLGKNDVRCISLSDTLNLQLNSRVINTRKPVSIRVGDDLFGRIINVFGHPYDNGPDLTSTEFKETRQPPAIDPFNLKDKFGDKLEVLETGIKYIDLLFPMVKGSKTGVLGGAGCGKSVVILELINNIVKKHDGVCVFVGIGERIREGYDLYDELRSNNLLSKVKLVFGQMNEPPGARYECVNTGITLAEDLARKNKDVLLFMDNVFRFVQGGQEISTLLGRVPGESGYQPTLSSEVNSVEERIRSIPGGGSITSYQAVYVPADDMTDPAVVAIFSCLDAVLALSRDLAQRGFFPAIAALQSSSSFLNPRIVGERHYNLSQKVIALMAKHASLKRIVQVVGIEEIPKEDQIDYKRAEKMINFLTQPFVVGEAFTGKKGEFVPKDDLIIDCENICSGKYDKLKPEEFYLIGHAPVIT</sequence>
<keyword evidence="4" id="KW-0547">Nucleotide-binding</keyword>
<keyword evidence="10" id="KW-0139">CF(1)</keyword>
<proteinExistence type="inferred from homology"/>
<dbReference type="SUPFAM" id="SSF47917">
    <property type="entry name" value="C-terminal domain of alpha and beta subunits of F1 ATP synthase"/>
    <property type="match status" value="1"/>
</dbReference>
<keyword evidence="3" id="KW-0813">Transport</keyword>
<organism evidence="14 15">
    <name type="scientific">Candidatus Abzuiibacterium crystallinum</name>
    <dbReference type="NCBI Taxonomy" id="1974748"/>
    <lineage>
        <taxon>Bacteria</taxon>
        <taxon>Pseudomonadati</taxon>
        <taxon>Candidatus Omnitrophota</taxon>
        <taxon>Candidatus Abzuiibacterium</taxon>
    </lineage>
</organism>
<evidence type="ECO:0000313" key="15">
    <source>
        <dbReference type="Proteomes" id="UP000230859"/>
    </source>
</evidence>
<evidence type="ECO:0000256" key="12">
    <source>
        <dbReference type="SAM" id="MobiDB-lite"/>
    </source>
</evidence>
<dbReference type="InterPro" id="IPR024034">
    <property type="entry name" value="ATPase_F1/V1_b/a_C"/>
</dbReference>
<dbReference type="EMBL" id="PCVY01000028">
    <property type="protein sequence ID" value="PIQ86878.1"/>
    <property type="molecule type" value="Genomic_DNA"/>
</dbReference>
<keyword evidence="8" id="KW-0406">Ion transport</keyword>
<dbReference type="Pfam" id="PF22919">
    <property type="entry name" value="ATP-synt_VA_C"/>
    <property type="match status" value="1"/>
</dbReference>
<dbReference type="InterPro" id="IPR004100">
    <property type="entry name" value="ATPase_F1/V1/A1_a/bsu_N"/>
</dbReference>
<dbReference type="Pfam" id="PF00006">
    <property type="entry name" value="ATP-synt_ab"/>
    <property type="match status" value="1"/>
</dbReference>
<evidence type="ECO:0000259" key="13">
    <source>
        <dbReference type="SMART" id="SM00382"/>
    </source>
</evidence>
<evidence type="ECO:0000313" key="14">
    <source>
        <dbReference type="EMBL" id="PIQ86878.1"/>
    </source>
</evidence>
<evidence type="ECO:0000256" key="5">
    <source>
        <dbReference type="ARBA" id="ARBA00022781"/>
    </source>
</evidence>
<dbReference type="Gene3D" id="3.40.50.300">
    <property type="entry name" value="P-loop containing nucleotide triphosphate hydrolases"/>
    <property type="match status" value="1"/>
</dbReference>
<dbReference type="Gene3D" id="1.10.1140.10">
    <property type="entry name" value="Bovine Mitochondrial F1-atpase, Atp Synthase Beta Chain, Chain D, domain 3"/>
    <property type="match status" value="1"/>
</dbReference>
<accession>A0A2H0LR71</accession>
<keyword evidence="7" id="KW-1278">Translocase</keyword>
<dbReference type="InterPro" id="IPR027417">
    <property type="entry name" value="P-loop_NTPase"/>
</dbReference>
<evidence type="ECO:0000256" key="1">
    <source>
        <dbReference type="ARBA" id="ARBA00004370"/>
    </source>
</evidence>
<evidence type="ECO:0000256" key="2">
    <source>
        <dbReference type="ARBA" id="ARBA00008936"/>
    </source>
</evidence>
<dbReference type="InterPro" id="IPR000194">
    <property type="entry name" value="ATPase_F1/V1/A1_a/bsu_nucl-bd"/>
</dbReference>
<comment type="caution">
    <text evidence="14">The sequence shown here is derived from an EMBL/GenBank/DDBJ whole genome shotgun (WGS) entry which is preliminary data.</text>
</comment>
<keyword evidence="9" id="KW-0472">Membrane</keyword>
<dbReference type="InterPro" id="IPR003593">
    <property type="entry name" value="AAA+_ATPase"/>
</dbReference>
<dbReference type="PANTHER" id="PTHR15184:SF71">
    <property type="entry name" value="ATP SYNTHASE SUBUNIT BETA, MITOCHONDRIAL"/>
    <property type="match status" value="1"/>
</dbReference>
<evidence type="ECO:0000256" key="10">
    <source>
        <dbReference type="ARBA" id="ARBA00023196"/>
    </source>
</evidence>
<dbReference type="GO" id="GO:0005524">
    <property type="term" value="F:ATP binding"/>
    <property type="evidence" value="ECO:0007669"/>
    <property type="project" value="UniProtKB-KW"/>
</dbReference>
<dbReference type="InterPro" id="IPR050053">
    <property type="entry name" value="ATPase_alpha/beta_chains"/>
</dbReference>
<dbReference type="SMART" id="SM00382">
    <property type="entry name" value="AAA"/>
    <property type="match status" value="1"/>
</dbReference>
<keyword evidence="5" id="KW-0375">Hydrogen ion transport</keyword>
<evidence type="ECO:0000256" key="4">
    <source>
        <dbReference type="ARBA" id="ARBA00022741"/>
    </source>
</evidence>
<keyword evidence="6" id="KW-0067">ATP-binding</keyword>
<feature type="compositionally biased region" description="Basic and acidic residues" evidence="12">
    <location>
        <begin position="1"/>
        <end position="12"/>
    </location>
</feature>
<reference evidence="14 15" key="1">
    <citation type="submission" date="2017-09" db="EMBL/GenBank/DDBJ databases">
        <title>Depth-based differentiation of microbial function through sediment-hosted aquifers and enrichment of novel symbionts in the deep terrestrial subsurface.</title>
        <authorList>
            <person name="Probst A.J."/>
            <person name="Ladd B."/>
            <person name="Jarett J.K."/>
            <person name="Geller-Mcgrath D.E."/>
            <person name="Sieber C.M."/>
            <person name="Emerson J.B."/>
            <person name="Anantharaman K."/>
            <person name="Thomas B.C."/>
            <person name="Malmstrom R."/>
            <person name="Stieglmeier M."/>
            <person name="Klingl A."/>
            <person name="Woyke T."/>
            <person name="Ryan C.M."/>
            <person name="Banfield J.F."/>
        </authorList>
    </citation>
    <scope>NUCLEOTIDE SEQUENCE [LARGE SCALE GENOMIC DNA]</scope>
    <source>
        <strain evidence="14">CG11_big_fil_rev_8_21_14_0_20_45_26</strain>
    </source>
</reference>
<dbReference type="Proteomes" id="UP000230859">
    <property type="component" value="Unassembled WGS sequence"/>
</dbReference>
<dbReference type="SUPFAM" id="SSF50615">
    <property type="entry name" value="N-terminal domain of alpha and beta subunits of F1 ATP synthase"/>
    <property type="match status" value="1"/>
</dbReference>
<dbReference type="InterPro" id="IPR055190">
    <property type="entry name" value="ATP-synt_VA_C"/>
</dbReference>
<evidence type="ECO:0000256" key="11">
    <source>
        <dbReference type="ARBA" id="ARBA00023310"/>
    </source>
</evidence>
<dbReference type="SUPFAM" id="SSF52540">
    <property type="entry name" value="P-loop containing nucleoside triphosphate hydrolases"/>
    <property type="match status" value="1"/>
</dbReference>
<dbReference type="AlphaFoldDB" id="A0A2H0LR71"/>
<protein>
    <submittedName>
        <fullName evidence="14">F0F1 ATP synthase subunit beta</fullName>
    </submittedName>
</protein>
<dbReference type="InterPro" id="IPR005722">
    <property type="entry name" value="ATP_synth_F1_bsu"/>
</dbReference>
<comment type="subcellular location">
    <subcellularLocation>
        <location evidence="1">Membrane</location>
    </subcellularLocation>
</comment>
<keyword evidence="11" id="KW-0066">ATP synthesis</keyword>
<evidence type="ECO:0000256" key="9">
    <source>
        <dbReference type="ARBA" id="ARBA00023136"/>
    </source>
</evidence>
<feature type="domain" description="AAA+ ATPase" evidence="13">
    <location>
        <begin position="181"/>
        <end position="366"/>
    </location>
</feature>
<dbReference type="Pfam" id="PF02874">
    <property type="entry name" value="ATP-synt_ab_N"/>
    <property type="match status" value="1"/>
</dbReference>
<evidence type="ECO:0000256" key="8">
    <source>
        <dbReference type="ARBA" id="ARBA00023065"/>
    </source>
</evidence>
<dbReference type="CDD" id="cd18115">
    <property type="entry name" value="ATP-synt_F1_beta_N"/>
    <property type="match status" value="1"/>
</dbReference>
<dbReference type="Gene3D" id="2.40.10.170">
    <property type="match status" value="1"/>
</dbReference>
<dbReference type="NCBIfam" id="TIGR01039">
    <property type="entry name" value="atpD"/>
    <property type="match status" value="1"/>
</dbReference>
<evidence type="ECO:0000256" key="3">
    <source>
        <dbReference type="ARBA" id="ARBA00022448"/>
    </source>
</evidence>
<gene>
    <name evidence="14" type="ORF">COV74_03335</name>
</gene>